<evidence type="ECO:0000313" key="5">
    <source>
        <dbReference type="Proteomes" id="UP000004367"/>
    </source>
</evidence>
<comment type="similarity">
    <text evidence="1 2">Belongs to the cytochrome P450 family.</text>
</comment>
<dbReference type="PANTHER" id="PTHR46696">
    <property type="entry name" value="P450, PUTATIVE (EUROFUNG)-RELATED"/>
    <property type="match status" value="1"/>
</dbReference>
<dbReference type="Proteomes" id="UP000004367">
    <property type="component" value="Unassembled WGS sequence"/>
</dbReference>
<organism evidence="4 5">
    <name type="scientific">Mobilicoccus pelagius NBRC 104925</name>
    <dbReference type="NCBI Taxonomy" id="1089455"/>
    <lineage>
        <taxon>Bacteria</taxon>
        <taxon>Bacillati</taxon>
        <taxon>Actinomycetota</taxon>
        <taxon>Actinomycetes</taxon>
        <taxon>Micrococcales</taxon>
        <taxon>Dermatophilaceae</taxon>
        <taxon>Mobilicoccus</taxon>
    </lineage>
</organism>
<dbReference type="GO" id="GO:0005506">
    <property type="term" value="F:iron ion binding"/>
    <property type="evidence" value="ECO:0007669"/>
    <property type="project" value="InterPro"/>
</dbReference>
<comment type="caution">
    <text evidence="4">The sequence shown here is derived from an EMBL/GenBank/DDBJ whole genome shotgun (WGS) entry which is preliminary data.</text>
</comment>
<dbReference type="InterPro" id="IPR036396">
    <property type="entry name" value="Cyt_P450_sf"/>
</dbReference>
<name>H5UUE8_9MICO</name>
<dbReference type="InterPro" id="IPR017972">
    <property type="entry name" value="Cyt_P450_CS"/>
</dbReference>
<sequence>MTTSCPHGAHARRKTSRPGEVDLPEAPAIEVVDGAWHVRSLPLVKEVLRSTAATVQAGFNVDMMREGTARGGQVAMRDPILFTDGPEHRRQRSMIARYFAPATVSRRYGDLMSERADAIVAHVRAELAAGRRVELSEIALGYSVAVAAAVIGLTESDTAGMARRLERLFSIPWQPPRPRDAEADPEASDAPANSPTTVPARLAARFAAIANAATSMKAAGGVGLFYLKDVRPAVRARREHPQEDVVSHLLEQGYTDPEITTECVTYGAAGMVTTREYLCVVAWHLLEDDALRRRYLAADETERHAMLHEILRLEPVVGHLYRRAVEPLTLVDGGTTHVVPVGAVLDLSIRGANADPEHVGADPLGLCPGRTVGRGVRPEGMSFGDGAHRCPGNSLAIAETDVLLTRLLALPITLADGPELGWLDLIAGYEVRDMELGGAPDAHNTPRSPSTY</sequence>
<gene>
    <name evidence="4" type="ORF">MOPEL_113_00360</name>
</gene>
<feature type="region of interest" description="Disordered" evidence="3">
    <location>
        <begin position="173"/>
        <end position="195"/>
    </location>
</feature>
<dbReference type="InterPro" id="IPR001128">
    <property type="entry name" value="Cyt_P450"/>
</dbReference>
<dbReference type="RefSeq" id="WP_009483199.1">
    <property type="nucleotide sequence ID" value="NZ_BAFE01000084.1"/>
</dbReference>
<dbReference type="eggNOG" id="COG2124">
    <property type="taxonomic scope" value="Bacteria"/>
</dbReference>
<dbReference type="GO" id="GO:0004497">
    <property type="term" value="F:monooxygenase activity"/>
    <property type="evidence" value="ECO:0007669"/>
    <property type="project" value="UniProtKB-KW"/>
</dbReference>
<keyword evidence="5" id="KW-1185">Reference proteome</keyword>
<dbReference type="Gene3D" id="1.10.630.10">
    <property type="entry name" value="Cytochrome P450"/>
    <property type="match status" value="1"/>
</dbReference>
<keyword evidence="2" id="KW-0408">Iron</keyword>
<keyword evidence="2" id="KW-0349">Heme</keyword>
<dbReference type="STRING" id="1089455.MOPEL_113_00360"/>
<dbReference type="CDD" id="cd00302">
    <property type="entry name" value="cytochrome_P450"/>
    <property type="match status" value="1"/>
</dbReference>
<feature type="region of interest" description="Disordered" evidence="3">
    <location>
        <begin position="1"/>
        <end position="22"/>
    </location>
</feature>
<dbReference type="GO" id="GO:0016705">
    <property type="term" value="F:oxidoreductase activity, acting on paired donors, with incorporation or reduction of molecular oxygen"/>
    <property type="evidence" value="ECO:0007669"/>
    <property type="project" value="InterPro"/>
</dbReference>
<dbReference type="SUPFAM" id="SSF48264">
    <property type="entry name" value="Cytochrome P450"/>
    <property type="match status" value="1"/>
</dbReference>
<evidence type="ECO:0000256" key="1">
    <source>
        <dbReference type="ARBA" id="ARBA00010617"/>
    </source>
</evidence>
<protein>
    <submittedName>
        <fullName evidence="4">Putative cytochrome P450</fullName>
    </submittedName>
</protein>
<accession>H5UUE8</accession>
<keyword evidence="2" id="KW-0479">Metal-binding</keyword>
<reference evidence="4 5" key="1">
    <citation type="submission" date="2012-02" db="EMBL/GenBank/DDBJ databases">
        <title>Whole genome shotgun sequence of Mobilicoccus pelagius NBRC 104925.</title>
        <authorList>
            <person name="Yoshida Y."/>
            <person name="Hosoyama A."/>
            <person name="Tsuchikane K."/>
            <person name="Katsumata H."/>
            <person name="Yamazaki S."/>
            <person name="Fujita N."/>
        </authorList>
    </citation>
    <scope>NUCLEOTIDE SEQUENCE [LARGE SCALE GENOMIC DNA]</scope>
    <source>
        <strain evidence="4 5">NBRC 104925</strain>
    </source>
</reference>
<evidence type="ECO:0000313" key="4">
    <source>
        <dbReference type="EMBL" id="GAB49356.1"/>
    </source>
</evidence>
<dbReference type="OrthoDB" id="54272at2"/>
<keyword evidence="2" id="KW-0560">Oxidoreductase</keyword>
<dbReference type="PROSITE" id="PS00086">
    <property type="entry name" value="CYTOCHROME_P450"/>
    <property type="match status" value="1"/>
</dbReference>
<evidence type="ECO:0000256" key="3">
    <source>
        <dbReference type="SAM" id="MobiDB-lite"/>
    </source>
</evidence>
<dbReference type="PANTHER" id="PTHR46696:SF1">
    <property type="entry name" value="CYTOCHROME P450 YJIB-RELATED"/>
    <property type="match status" value="1"/>
</dbReference>
<evidence type="ECO:0000256" key="2">
    <source>
        <dbReference type="RuleBase" id="RU000461"/>
    </source>
</evidence>
<dbReference type="AlphaFoldDB" id="H5UUE8"/>
<dbReference type="Pfam" id="PF00067">
    <property type="entry name" value="p450"/>
    <property type="match status" value="1"/>
</dbReference>
<dbReference type="GO" id="GO:0020037">
    <property type="term" value="F:heme binding"/>
    <property type="evidence" value="ECO:0007669"/>
    <property type="project" value="InterPro"/>
</dbReference>
<proteinExistence type="inferred from homology"/>
<keyword evidence="2" id="KW-0503">Monooxygenase</keyword>
<dbReference type="EMBL" id="BAFE01000084">
    <property type="protein sequence ID" value="GAB49356.1"/>
    <property type="molecule type" value="Genomic_DNA"/>
</dbReference>